<gene>
    <name evidence="2" type="ORF">LCGC14_2196600</name>
</gene>
<reference evidence="2" key="1">
    <citation type="journal article" date="2015" name="Nature">
        <title>Complex archaea that bridge the gap between prokaryotes and eukaryotes.</title>
        <authorList>
            <person name="Spang A."/>
            <person name="Saw J.H."/>
            <person name="Jorgensen S.L."/>
            <person name="Zaremba-Niedzwiedzka K."/>
            <person name="Martijn J."/>
            <person name="Lind A.E."/>
            <person name="van Eijk R."/>
            <person name="Schleper C."/>
            <person name="Guy L."/>
            <person name="Ettema T.J."/>
        </authorList>
    </citation>
    <scope>NUCLEOTIDE SEQUENCE</scope>
</reference>
<dbReference type="EMBL" id="LAZR01028858">
    <property type="protein sequence ID" value="KKL61310.1"/>
    <property type="molecule type" value="Genomic_DNA"/>
</dbReference>
<organism evidence="2">
    <name type="scientific">marine sediment metagenome</name>
    <dbReference type="NCBI Taxonomy" id="412755"/>
    <lineage>
        <taxon>unclassified sequences</taxon>
        <taxon>metagenomes</taxon>
        <taxon>ecological metagenomes</taxon>
    </lineage>
</organism>
<feature type="compositionally biased region" description="Basic and acidic residues" evidence="1">
    <location>
        <begin position="24"/>
        <end position="33"/>
    </location>
</feature>
<sequence length="55" mass="6085">MIRSDIKGKVTKRKNSMVFNPSESKSKGAERGGKPRTKNQLETNVARLIAKAKKA</sequence>
<proteinExistence type="predicted"/>
<evidence type="ECO:0000313" key="2">
    <source>
        <dbReference type="EMBL" id="KKL61310.1"/>
    </source>
</evidence>
<evidence type="ECO:0000256" key="1">
    <source>
        <dbReference type="SAM" id="MobiDB-lite"/>
    </source>
</evidence>
<dbReference type="AlphaFoldDB" id="A0A0F9FVE7"/>
<comment type="caution">
    <text evidence="2">The sequence shown here is derived from an EMBL/GenBank/DDBJ whole genome shotgun (WGS) entry which is preliminary data.</text>
</comment>
<accession>A0A0F9FVE7</accession>
<feature type="region of interest" description="Disordered" evidence="1">
    <location>
        <begin position="1"/>
        <end position="45"/>
    </location>
</feature>
<protein>
    <submittedName>
        <fullName evidence="2">Uncharacterized protein</fullName>
    </submittedName>
</protein>
<name>A0A0F9FVE7_9ZZZZ</name>